<dbReference type="InterPro" id="IPR036986">
    <property type="entry name" value="S4_RNA-bd_sf"/>
</dbReference>
<dbReference type="GO" id="GO:0005759">
    <property type="term" value="C:mitochondrial matrix"/>
    <property type="evidence" value="ECO:0007669"/>
    <property type="project" value="UniProtKB-SubCell"/>
</dbReference>
<dbReference type="InterPro" id="IPR024088">
    <property type="entry name" value="Tyr-tRNA-ligase_bac-type"/>
</dbReference>
<dbReference type="CDD" id="cd00805">
    <property type="entry name" value="TyrRS_core"/>
    <property type="match status" value="1"/>
</dbReference>
<dbReference type="Proteomes" id="UP000284375">
    <property type="component" value="Unassembled WGS sequence"/>
</dbReference>
<dbReference type="InterPro" id="IPR032005">
    <property type="entry name" value="TyrRSs_C"/>
</dbReference>
<dbReference type="Pfam" id="PF16714">
    <property type="entry name" value="TyrRSs_C"/>
    <property type="match status" value="1"/>
</dbReference>
<evidence type="ECO:0000256" key="1">
    <source>
        <dbReference type="ARBA" id="ARBA00004305"/>
    </source>
</evidence>
<dbReference type="GO" id="GO:0003723">
    <property type="term" value="F:RNA binding"/>
    <property type="evidence" value="ECO:0007669"/>
    <property type="project" value="InterPro"/>
</dbReference>
<evidence type="ECO:0000256" key="5">
    <source>
        <dbReference type="ARBA" id="ARBA00022741"/>
    </source>
</evidence>
<keyword evidence="8" id="KW-0809">Transit peptide</keyword>
<evidence type="ECO:0000256" key="7">
    <source>
        <dbReference type="ARBA" id="ARBA00022917"/>
    </source>
</evidence>
<dbReference type="InterPro" id="IPR001412">
    <property type="entry name" value="aa-tRNA-synth_I_CS"/>
</dbReference>
<dbReference type="NCBIfam" id="TIGR00234">
    <property type="entry name" value="tyrS"/>
    <property type="match status" value="1"/>
</dbReference>
<dbReference type="FunFam" id="3.40.50.620:FF:000227">
    <property type="entry name" value="Tyrosine--tRNA ligase"/>
    <property type="match status" value="1"/>
</dbReference>
<evidence type="ECO:0000259" key="13">
    <source>
        <dbReference type="Pfam" id="PF16714"/>
    </source>
</evidence>
<keyword evidence="9 11" id="KW-0030">Aminoacyl-tRNA synthetase</keyword>
<dbReference type="PROSITE" id="PS00178">
    <property type="entry name" value="AA_TRNA_LIGASE_I"/>
    <property type="match status" value="1"/>
</dbReference>
<dbReference type="PRINTS" id="PR01040">
    <property type="entry name" value="TRNASYNTHTYR"/>
</dbReference>
<feature type="region of interest" description="Disordered" evidence="12">
    <location>
        <begin position="630"/>
        <end position="656"/>
    </location>
</feature>
<dbReference type="InterPro" id="IPR002305">
    <property type="entry name" value="aa-tRNA-synth_Ic"/>
</dbReference>
<dbReference type="GO" id="GO:0006397">
    <property type="term" value="P:mRNA processing"/>
    <property type="evidence" value="ECO:0007669"/>
    <property type="project" value="UniProtKB-KW"/>
</dbReference>
<accession>A0A423VDY6</accession>
<evidence type="ECO:0000256" key="3">
    <source>
        <dbReference type="ARBA" id="ARBA00022598"/>
    </source>
</evidence>
<comment type="subcellular location">
    <subcellularLocation>
        <location evidence="1">Mitochondrion matrix</location>
    </subcellularLocation>
</comment>
<reference evidence="14 15" key="1">
    <citation type="submission" date="2015-09" db="EMBL/GenBank/DDBJ databases">
        <title>Host preference determinants of Valsa canker pathogens revealed by comparative genomics.</title>
        <authorList>
            <person name="Yin Z."/>
            <person name="Huang L."/>
        </authorList>
    </citation>
    <scope>NUCLEOTIDE SEQUENCE [LARGE SCALE GENOMIC DNA]</scope>
    <source>
        <strain evidence="14 15">YSFL</strain>
    </source>
</reference>
<dbReference type="PANTHER" id="PTHR11766">
    <property type="entry name" value="TYROSYL-TRNA SYNTHETASE"/>
    <property type="match status" value="1"/>
</dbReference>
<dbReference type="PANTHER" id="PTHR11766:SF0">
    <property type="entry name" value="TYROSINE--TRNA LIGASE, MITOCHONDRIAL"/>
    <property type="match status" value="1"/>
</dbReference>
<evidence type="ECO:0000256" key="2">
    <source>
        <dbReference type="ARBA" id="ARBA00005594"/>
    </source>
</evidence>
<dbReference type="InterPro" id="IPR014729">
    <property type="entry name" value="Rossmann-like_a/b/a_fold"/>
</dbReference>
<name>A0A423VDY6_CYTCH</name>
<dbReference type="GO" id="GO:0005829">
    <property type="term" value="C:cytosol"/>
    <property type="evidence" value="ECO:0007669"/>
    <property type="project" value="TreeGrafter"/>
</dbReference>
<keyword evidence="15" id="KW-1185">Reference proteome</keyword>
<dbReference type="InterPro" id="IPR002307">
    <property type="entry name" value="Tyr-tRNA-ligase"/>
</dbReference>
<dbReference type="GO" id="GO:0004831">
    <property type="term" value="F:tyrosine-tRNA ligase activity"/>
    <property type="evidence" value="ECO:0007669"/>
    <property type="project" value="UniProtKB-EC"/>
</dbReference>
<evidence type="ECO:0000256" key="4">
    <source>
        <dbReference type="ARBA" id="ARBA00022664"/>
    </source>
</evidence>
<evidence type="ECO:0000313" key="15">
    <source>
        <dbReference type="Proteomes" id="UP000284375"/>
    </source>
</evidence>
<dbReference type="Gene3D" id="3.10.290.10">
    <property type="entry name" value="RNA-binding S4 domain"/>
    <property type="match status" value="1"/>
</dbReference>
<dbReference type="SUPFAM" id="SSF52374">
    <property type="entry name" value="Nucleotidylyl transferase"/>
    <property type="match status" value="1"/>
</dbReference>
<keyword evidence="3 11" id="KW-0436">Ligase</keyword>
<evidence type="ECO:0000256" key="6">
    <source>
        <dbReference type="ARBA" id="ARBA00022840"/>
    </source>
</evidence>
<comment type="similarity">
    <text evidence="2 11">Belongs to the class-I aminoacyl-tRNA synthetase family.</text>
</comment>
<comment type="caution">
    <text evidence="14">The sequence shown here is derived from an EMBL/GenBank/DDBJ whole genome shotgun (WGS) entry which is preliminary data.</text>
</comment>
<dbReference type="STRING" id="252740.A0A423VDY6"/>
<dbReference type="Pfam" id="PF00579">
    <property type="entry name" value="tRNA-synt_1b"/>
    <property type="match status" value="1"/>
</dbReference>
<gene>
    <name evidence="14" type="ORF">VSDG_08844</name>
</gene>
<keyword evidence="5 11" id="KW-0547">Nucleotide-binding</keyword>
<evidence type="ECO:0000256" key="8">
    <source>
        <dbReference type="ARBA" id="ARBA00022946"/>
    </source>
</evidence>
<evidence type="ECO:0000256" key="12">
    <source>
        <dbReference type="SAM" id="MobiDB-lite"/>
    </source>
</evidence>
<evidence type="ECO:0000256" key="9">
    <source>
        <dbReference type="ARBA" id="ARBA00023146"/>
    </source>
</evidence>
<dbReference type="Gene3D" id="1.10.240.10">
    <property type="entry name" value="Tyrosyl-Transfer RNA Synthetase"/>
    <property type="match status" value="1"/>
</dbReference>
<dbReference type="OrthoDB" id="337870at2759"/>
<dbReference type="FunFam" id="1.10.240.10:FF:000001">
    <property type="entry name" value="Tyrosine--tRNA ligase"/>
    <property type="match status" value="1"/>
</dbReference>
<sequence>MAPMASLPSLLPARAVVCRGCLRTLLPGGSQKRWIGTKYLEKMRLADEKWKKQAAAIKSGKKKNLFDELEDRGFIKDVVGTKEHIRETMRVKRIGAYAGVDPTAPSLHLGHLLPFMPLFWMYFHGYCALTLIGGSTAKIGDPTGRSDSRPELSRADLVQNLATIHYQLVTIWKQAEHASRRFGFEKDWVWKRGIVNNNAWWNKLPMLDVVRQMGSPMRMGPLLSRDTVKTRLEDGTGMSFAEFCYPLMQAWDWYELIKQRGVLMQIGGSDQYGNILTGATCVKACIANEPNPADKLPQGPHDQPIGFTVPLLTDSSGTKFGKSAGNALWLDPFKTSPYDLYGYLVRRPDNEVERLLKLFTFHPLEKIAEVMKEHALDPPKRLAQHLLAYEVLWLVHGEDIAAETQQRHRMIYGARTQSSNADQVAEQPADQITEQISGQTIKQDASQYVATGAHTHATNRPRIDMKLPMRVAQGTLPRIVYAAGLSESVSDGDRIIKNGGIYIGGSPGQKSRENVGMRLDQLQFTPARTWKIEDNANFLIDGKIMLLRKGKHNLRCIEFISDEEWDKSGLEYPGQPYTGKFRKALAKLKEMKDDGDEDTFSEEIRDIPGIVMPTSRKQLKMSDWNLRRSAVERKQMGEGKMPRSKSGRDMPDEFDW</sequence>
<dbReference type="AlphaFoldDB" id="A0A423VDY6"/>
<keyword evidence="4" id="KW-0507">mRNA processing</keyword>
<dbReference type="EMBL" id="LJZO01000060">
    <property type="protein sequence ID" value="ROV89175.1"/>
    <property type="molecule type" value="Genomic_DNA"/>
</dbReference>
<proteinExistence type="inferred from homology"/>
<dbReference type="Gene3D" id="3.40.50.620">
    <property type="entry name" value="HUPs"/>
    <property type="match status" value="1"/>
</dbReference>
<keyword evidence="7 11" id="KW-0648">Protein biosynthesis</keyword>
<dbReference type="EC" id="6.1.1.1" evidence="11"/>
<feature type="domain" description="Tyrosyl-tRNA synthetase C-terminal" evidence="13">
    <location>
        <begin position="456"/>
        <end position="576"/>
    </location>
</feature>
<organism evidence="14 15">
    <name type="scientific">Cytospora chrysosperma</name>
    <name type="common">Cytospora canker fungus</name>
    <name type="synonym">Sphaeria chrysosperma</name>
    <dbReference type="NCBI Taxonomy" id="252740"/>
    <lineage>
        <taxon>Eukaryota</taxon>
        <taxon>Fungi</taxon>
        <taxon>Dikarya</taxon>
        <taxon>Ascomycota</taxon>
        <taxon>Pezizomycotina</taxon>
        <taxon>Sordariomycetes</taxon>
        <taxon>Sordariomycetidae</taxon>
        <taxon>Diaporthales</taxon>
        <taxon>Cytosporaceae</taxon>
        <taxon>Cytospora</taxon>
    </lineage>
</organism>
<comment type="catalytic activity">
    <reaction evidence="10 11">
        <text>tRNA(Tyr) + L-tyrosine + ATP = L-tyrosyl-tRNA(Tyr) + AMP + diphosphate + H(+)</text>
        <dbReference type="Rhea" id="RHEA:10220"/>
        <dbReference type="Rhea" id="RHEA-COMP:9706"/>
        <dbReference type="Rhea" id="RHEA-COMP:9707"/>
        <dbReference type="ChEBI" id="CHEBI:15378"/>
        <dbReference type="ChEBI" id="CHEBI:30616"/>
        <dbReference type="ChEBI" id="CHEBI:33019"/>
        <dbReference type="ChEBI" id="CHEBI:58315"/>
        <dbReference type="ChEBI" id="CHEBI:78442"/>
        <dbReference type="ChEBI" id="CHEBI:78536"/>
        <dbReference type="ChEBI" id="CHEBI:456215"/>
        <dbReference type="EC" id="6.1.1.1"/>
    </reaction>
</comment>
<protein>
    <recommendedName>
        <fullName evidence="11">Tyrosine--tRNA ligase</fullName>
        <ecNumber evidence="11">6.1.1.1</ecNumber>
    </recommendedName>
    <alternativeName>
        <fullName evidence="11">Tyrosyl-tRNA synthetase</fullName>
    </alternativeName>
</protein>
<keyword evidence="6 11" id="KW-0067">ATP-binding</keyword>
<evidence type="ECO:0000313" key="14">
    <source>
        <dbReference type="EMBL" id="ROV89175.1"/>
    </source>
</evidence>
<dbReference type="GO" id="GO:0006437">
    <property type="term" value="P:tyrosyl-tRNA aminoacylation"/>
    <property type="evidence" value="ECO:0007669"/>
    <property type="project" value="InterPro"/>
</dbReference>
<evidence type="ECO:0000256" key="11">
    <source>
        <dbReference type="RuleBase" id="RU361234"/>
    </source>
</evidence>
<evidence type="ECO:0000256" key="10">
    <source>
        <dbReference type="ARBA" id="ARBA00048248"/>
    </source>
</evidence>
<dbReference type="GO" id="GO:0005524">
    <property type="term" value="F:ATP binding"/>
    <property type="evidence" value="ECO:0007669"/>
    <property type="project" value="UniProtKB-KW"/>
</dbReference>